<dbReference type="SUPFAM" id="SSF56935">
    <property type="entry name" value="Porins"/>
    <property type="match status" value="1"/>
</dbReference>
<dbReference type="InterPro" id="IPR000531">
    <property type="entry name" value="Beta-barrel_TonB"/>
</dbReference>
<feature type="domain" description="TonB-dependent receptor-like beta-barrel" evidence="11">
    <location>
        <begin position="435"/>
        <end position="914"/>
    </location>
</feature>
<keyword evidence="3 8" id="KW-1134">Transmembrane beta strand</keyword>
<dbReference type="PATRIC" id="fig|329854.7.peg.600"/>
<dbReference type="InterPro" id="IPR023996">
    <property type="entry name" value="TonB-dep_OMP_SusC/RagA"/>
</dbReference>
<dbReference type="InterPro" id="IPR008969">
    <property type="entry name" value="CarboxyPept-like_regulatory"/>
</dbReference>
<comment type="caution">
    <text evidence="13">The sequence shown here is derived from an EMBL/GenBank/DDBJ whole genome shotgun (WGS) entry which is preliminary data.</text>
</comment>
<keyword evidence="13" id="KW-0675">Receptor</keyword>
<keyword evidence="6 8" id="KW-0472">Membrane</keyword>
<dbReference type="Gene3D" id="2.40.170.20">
    <property type="entry name" value="TonB-dependent receptor, beta-barrel domain"/>
    <property type="match status" value="1"/>
</dbReference>
<dbReference type="NCBIfam" id="TIGR04057">
    <property type="entry name" value="SusC_RagA_signa"/>
    <property type="match status" value="1"/>
</dbReference>
<dbReference type="Proteomes" id="UP000070319">
    <property type="component" value="Unassembled WGS sequence"/>
</dbReference>
<comment type="subcellular location">
    <subcellularLocation>
        <location evidence="1 8">Cell outer membrane</location>
        <topology evidence="1 8">Multi-pass membrane protein</topology>
    </subcellularLocation>
</comment>
<protein>
    <submittedName>
        <fullName evidence="13">TonB-dependent receptor</fullName>
    </submittedName>
</protein>
<keyword evidence="4 8" id="KW-0812">Transmembrane</keyword>
<dbReference type="InterPro" id="IPR012910">
    <property type="entry name" value="Plug_dom"/>
</dbReference>
<evidence type="ECO:0000256" key="1">
    <source>
        <dbReference type="ARBA" id="ARBA00004571"/>
    </source>
</evidence>
<dbReference type="NCBIfam" id="TIGR04056">
    <property type="entry name" value="OMP_RagA_SusC"/>
    <property type="match status" value="1"/>
</dbReference>
<reference evidence="13 14" key="1">
    <citation type="submission" date="2016-02" db="EMBL/GenBank/DDBJ databases">
        <authorList>
            <person name="Wen L."/>
            <person name="He K."/>
            <person name="Yang H."/>
        </authorList>
    </citation>
    <scope>NUCLEOTIDE SEQUENCE [LARGE SCALE GENOMIC DNA]</scope>
    <source>
        <strain evidence="13 14">KLE1704</strain>
    </source>
</reference>
<keyword evidence="5 9" id="KW-0798">TonB box</keyword>
<sequence>MGIGFYRVNRLHEDYRKKSVPCAGEQRFAPTGTEVRENYFFINYNNNLMKNIFRLVKGLLPLLGLLLSLSLSAQDIVVKGHVKDATGESVIGANILIKGTSIGTISDVDGNFTLKAATGNVLTVTCIGYKGQEITVTNKPLIVVTMQEDSELLDEVVVIGYGQVKKGDVTGSLLTVKPDELNKGKQLTAEDALVGKVAGVNIVPGNGAPGSGGTIRIRMGASLSADNDPLIVIDGVPVSNTSISAINPNDIASFTVLKDASATAIYGSRASNGVIIITTKKGSADGTSRPSFNYNGNMTVSNVYQYMDVLSTEEFRQAFAEHANAPETFKLGNADVDWQKEIYRVALGTDHNLSMTGALKNMPYRVSVGYTNQNGTLKNNNYERINASVGLSPKFFDKHLSVDINVKGSIENNQPVSTGVIGSAISFDPTRPVYEDYEGNVGLGYYTWMNGGKPITLAAANPVADLELADKLEKTKRSIGNIALDYKVHGLEDLRFNLNMGYDIQKNDNRENVPDLAPSMYTGNQNDGTGKRYKYHQTKRNTLLDFYANYDKELKDHHINVMGGYGWQRFWYKNNSVTTDTEGKELATPQHAEAELYLLSFYGRVNYSWKQRYMLTATLRADASSRFSPDNRWGYFPSVAAAWRVNEEAFLSNFKALSDLKLRLSYGQTGQQSIGSYYQHLPTYTASYDESRYYFGDQWYTTYRPNGYDANIKWETTETYNIGIDYGFLNNRISGTIDYYWRTTKDLLNKIFVPAGSNFTNMIETNIGNMKSKGLEIGINVIPVKNKDWEWTVSGNFTWNTSEITKLNTIDREDNYVKTGNAGGTGKYLQVHMVGETPNTFYLLQQAYDDNGKPLDGKYIAKDGSVTSSEEDANKYVTGKSSKAPYYCGLSTRLTYKNWDLGINGHGSFGAYVYNYVKASDSLDGLYGGTGVSSNILRSTLETGFTQDRIYTDYFLEKGDFFRIDNITLGHTFDKLWNEKTSLRLSFTVQNVCTLTGYSGLDPEIYSGIDKNIYQRPRMFMLGVNLNF</sequence>
<comment type="similarity">
    <text evidence="8 9">Belongs to the TonB-dependent receptor family.</text>
</comment>
<dbReference type="AlphaFoldDB" id="A0A139LTB0"/>
<evidence type="ECO:0000256" key="10">
    <source>
        <dbReference type="SAM" id="MobiDB-lite"/>
    </source>
</evidence>
<dbReference type="InterPro" id="IPR036942">
    <property type="entry name" value="Beta-barrel_TonB_sf"/>
</dbReference>
<dbReference type="InterPro" id="IPR023997">
    <property type="entry name" value="TonB-dep_OMP_SusC/RagA_CS"/>
</dbReference>
<feature type="region of interest" description="Disordered" evidence="10">
    <location>
        <begin position="513"/>
        <end position="532"/>
    </location>
</feature>
<evidence type="ECO:0000313" key="13">
    <source>
        <dbReference type="EMBL" id="KXT54678.1"/>
    </source>
</evidence>
<dbReference type="Gene3D" id="2.60.40.1120">
    <property type="entry name" value="Carboxypeptidase-like, regulatory domain"/>
    <property type="match status" value="1"/>
</dbReference>
<evidence type="ECO:0000256" key="9">
    <source>
        <dbReference type="RuleBase" id="RU003357"/>
    </source>
</evidence>
<evidence type="ECO:0000256" key="7">
    <source>
        <dbReference type="ARBA" id="ARBA00023237"/>
    </source>
</evidence>
<dbReference type="Pfam" id="PF00593">
    <property type="entry name" value="TonB_dep_Rec_b-barrel"/>
    <property type="match status" value="1"/>
</dbReference>
<dbReference type="GO" id="GO:0009279">
    <property type="term" value="C:cell outer membrane"/>
    <property type="evidence" value="ECO:0007669"/>
    <property type="project" value="UniProtKB-SubCell"/>
</dbReference>
<dbReference type="SUPFAM" id="SSF49464">
    <property type="entry name" value="Carboxypeptidase regulatory domain-like"/>
    <property type="match status" value="1"/>
</dbReference>
<evidence type="ECO:0000256" key="6">
    <source>
        <dbReference type="ARBA" id="ARBA00023136"/>
    </source>
</evidence>
<evidence type="ECO:0000256" key="4">
    <source>
        <dbReference type="ARBA" id="ARBA00022692"/>
    </source>
</evidence>
<dbReference type="Pfam" id="PF13715">
    <property type="entry name" value="CarbopepD_reg_2"/>
    <property type="match status" value="1"/>
</dbReference>
<keyword evidence="2 8" id="KW-0813">Transport</keyword>
<dbReference type="PROSITE" id="PS52016">
    <property type="entry name" value="TONB_DEPENDENT_REC_3"/>
    <property type="match status" value="1"/>
</dbReference>
<dbReference type="EMBL" id="LTDF01000043">
    <property type="protein sequence ID" value="KXT54678.1"/>
    <property type="molecule type" value="Genomic_DNA"/>
</dbReference>
<evidence type="ECO:0000259" key="11">
    <source>
        <dbReference type="Pfam" id="PF00593"/>
    </source>
</evidence>
<dbReference type="Gene3D" id="2.170.130.10">
    <property type="entry name" value="TonB-dependent receptor, plug domain"/>
    <property type="match status" value="1"/>
</dbReference>
<dbReference type="Pfam" id="PF07715">
    <property type="entry name" value="Plug"/>
    <property type="match status" value="1"/>
</dbReference>
<keyword evidence="7 8" id="KW-0998">Cell outer membrane</keyword>
<evidence type="ECO:0000256" key="2">
    <source>
        <dbReference type="ARBA" id="ARBA00022448"/>
    </source>
</evidence>
<accession>A0A139LTB0</accession>
<evidence type="ECO:0000256" key="8">
    <source>
        <dbReference type="PROSITE-ProRule" id="PRU01360"/>
    </source>
</evidence>
<dbReference type="InterPro" id="IPR037066">
    <property type="entry name" value="Plug_dom_sf"/>
</dbReference>
<evidence type="ECO:0000313" key="14">
    <source>
        <dbReference type="Proteomes" id="UP000070319"/>
    </source>
</evidence>
<evidence type="ECO:0000256" key="3">
    <source>
        <dbReference type="ARBA" id="ARBA00022452"/>
    </source>
</evidence>
<name>A0A139LTB0_9BACE</name>
<proteinExistence type="inferred from homology"/>
<evidence type="ECO:0000256" key="5">
    <source>
        <dbReference type="ARBA" id="ARBA00023077"/>
    </source>
</evidence>
<dbReference type="InterPro" id="IPR039426">
    <property type="entry name" value="TonB-dep_rcpt-like"/>
</dbReference>
<gene>
    <name evidence="13" type="ORF">HMPREF2531_00600</name>
</gene>
<feature type="domain" description="TonB-dependent receptor plug" evidence="12">
    <location>
        <begin position="166"/>
        <end position="274"/>
    </location>
</feature>
<evidence type="ECO:0000259" key="12">
    <source>
        <dbReference type="Pfam" id="PF07715"/>
    </source>
</evidence>
<organism evidence="13">
    <name type="scientific">Bacteroides intestinalis</name>
    <dbReference type="NCBI Taxonomy" id="329854"/>
    <lineage>
        <taxon>Bacteria</taxon>
        <taxon>Pseudomonadati</taxon>
        <taxon>Bacteroidota</taxon>
        <taxon>Bacteroidia</taxon>
        <taxon>Bacteroidales</taxon>
        <taxon>Bacteroidaceae</taxon>
        <taxon>Bacteroides</taxon>
    </lineage>
</organism>